<evidence type="ECO:0000256" key="6">
    <source>
        <dbReference type="ARBA" id="ARBA00022825"/>
    </source>
</evidence>
<reference evidence="10" key="1">
    <citation type="journal article" date="2019" name="Int. J. Syst. Evol. Microbiol.">
        <title>The Global Catalogue of Microorganisms (GCM) 10K type strain sequencing project: providing services to taxonomists for standard genome sequencing and annotation.</title>
        <authorList>
            <consortium name="The Broad Institute Genomics Platform"/>
            <consortium name="The Broad Institute Genome Sequencing Center for Infectious Disease"/>
            <person name="Wu L."/>
            <person name="Ma J."/>
        </authorList>
    </citation>
    <scope>NUCLEOTIDE SEQUENCE [LARGE SCALE GENOMIC DNA]</scope>
    <source>
        <strain evidence="10">CCUG 30340</strain>
    </source>
</reference>
<dbReference type="PROSITE" id="PS50106">
    <property type="entry name" value="PDZ"/>
    <property type="match status" value="2"/>
</dbReference>
<dbReference type="Pfam" id="PF13365">
    <property type="entry name" value="Trypsin_2"/>
    <property type="match status" value="1"/>
</dbReference>
<dbReference type="PANTHER" id="PTHR22939:SF129">
    <property type="entry name" value="SERINE PROTEASE HTRA2, MITOCHONDRIAL"/>
    <property type="match status" value="1"/>
</dbReference>
<evidence type="ECO:0000256" key="5">
    <source>
        <dbReference type="ARBA" id="ARBA00022801"/>
    </source>
</evidence>
<dbReference type="NCBIfam" id="TIGR02037">
    <property type="entry name" value="degP_htrA_DO"/>
    <property type="match status" value="1"/>
</dbReference>
<dbReference type="InterPro" id="IPR001940">
    <property type="entry name" value="Peptidase_S1C"/>
</dbReference>
<keyword evidence="10" id="KW-1185">Reference proteome</keyword>
<proteinExistence type="inferred from homology"/>
<dbReference type="CDD" id="cd10839">
    <property type="entry name" value="cpPDZ1_DegP-like"/>
    <property type="match status" value="1"/>
</dbReference>
<evidence type="ECO:0000256" key="7">
    <source>
        <dbReference type="SAM" id="SignalP"/>
    </source>
</evidence>
<dbReference type="Gene3D" id="2.40.10.120">
    <property type="match status" value="1"/>
</dbReference>
<dbReference type="Proteomes" id="UP001595886">
    <property type="component" value="Unassembled WGS sequence"/>
</dbReference>
<organism evidence="9 10">
    <name type="scientific">Dokdonella ginsengisoli</name>
    <dbReference type="NCBI Taxonomy" id="363846"/>
    <lineage>
        <taxon>Bacteria</taxon>
        <taxon>Pseudomonadati</taxon>
        <taxon>Pseudomonadota</taxon>
        <taxon>Gammaproteobacteria</taxon>
        <taxon>Lysobacterales</taxon>
        <taxon>Rhodanobacteraceae</taxon>
        <taxon>Dokdonella</taxon>
    </lineage>
</organism>
<evidence type="ECO:0000256" key="1">
    <source>
        <dbReference type="ARBA" id="ARBA00010541"/>
    </source>
</evidence>
<feature type="signal peptide" evidence="7">
    <location>
        <begin position="1"/>
        <end position="31"/>
    </location>
</feature>
<keyword evidence="6" id="KW-0720">Serine protease</keyword>
<dbReference type="InterPro" id="IPR001478">
    <property type="entry name" value="PDZ"/>
</dbReference>
<dbReference type="SMART" id="SM00228">
    <property type="entry name" value="PDZ"/>
    <property type="match status" value="2"/>
</dbReference>
<evidence type="ECO:0000313" key="10">
    <source>
        <dbReference type="Proteomes" id="UP001595886"/>
    </source>
</evidence>
<evidence type="ECO:0000313" key="9">
    <source>
        <dbReference type="EMBL" id="MFC4820945.1"/>
    </source>
</evidence>
<dbReference type="RefSeq" id="WP_380021105.1">
    <property type="nucleotide sequence ID" value="NZ_JBHSHD010000008.1"/>
</dbReference>
<dbReference type="InterPro" id="IPR011782">
    <property type="entry name" value="Pept_S1C_Do"/>
</dbReference>
<dbReference type="PANTHER" id="PTHR22939">
    <property type="entry name" value="SERINE PROTEASE FAMILY S1C HTRA-RELATED"/>
    <property type="match status" value="1"/>
</dbReference>
<sequence length="461" mass="48184">MPSLPRPSARFRRPLLSALVLAAMLAGGAHAALPPAVDGQALPSLAPMLEKTTPAVVNIASKTRVAVRNPYFDDPIFRRFFGVPNMPRERVQQSLGSGVIVDANKGYVLTNNHVVEGADDISVTVADGHTVKAKLIGTDPDTDLAVLQIPTGKLTALPLADSSQLRVGDFVVAIGEPFGLGQTVTSGIVSALGRSGLRGSGYQNFIQTDASINPGNSGGPLVNLRGELVGINSMIYSPSGGNVGIGFAIPSNLAADVMRQLIQSGEVKRGALGVEAQDVTPQLANMLGIDDRKGAVVTRVRAKSPAESAGLKPGDVIVSLNGKTVASEQDLRNVEGLTAPGAAVDVGVLREGKPLTINTALKVNETVVLKGETLDPRLAGVQFGEISDGLRRQGVGGVSVTRIAENSRAFATGLRNGDLIVAVNRRDLEGSTDFSRLVGAHPRQLMLTLLRGEEAFYLLLQ</sequence>
<keyword evidence="3 7" id="KW-0732">Signal</keyword>
<feature type="domain" description="PDZ" evidence="8">
    <location>
        <begin position="261"/>
        <end position="352"/>
    </location>
</feature>
<dbReference type="EMBL" id="JBHSHD010000008">
    <property type="protein sequence ID" value="MFC4820945.1"/>
    <property type="molecule type" value="Genomic_DNA"/>
</dbReference>
<gene>
    <name evidence="9" type="ORF">ACFO6Q_11460</name>
</gene>
<comment type="similarity">
    <text evidence="1">Belongs to the peptidase S1C family.</text>
</comment>
<name>A0ABV9QU96_9GAMM</name>
<keyword evidence="5" id="KW-0378">Hydrolase</keyword>
<protein>
    <submittedName>
        <fullName evidence="9">DegQ family serine endoprotease</fullName>
    </submittedName>
</protein>
<keyword evidence="2" id="KW-0645">Protease</keyword>
<evidence type="ECO:0000256" key="4">
    <source>
        <dbReference type="ARBA" id="ARBA00022737"/>
    </source>
</evidence>
<feature type="domain" description="PDZ" evidence="8">
    <location>
        <begin position="366"/>
        <end position="432"/>
    </location>
</feature>
<comment type="caution">
    <text evidence="9">The sequence shown here is derived from an EMBL/GenBank/DDBJ whole genome shotgun (WGS) entry which is preliminary data.</text>
</comment>
<keyword evidence="4" id="KW-0677">Repeat</keyword>
<feature type="chain" id="PRO_5045417259" evidence="7">
    <location>
        <begin position="32"/>
        <end position="461"/>
    </location>
</feature>
<dbReference type="SUPFAM" id="SSF50494">
    <property type="entry name" value="Trypsin-like serine proteases"/>
    <property type="match status" value="1"/>
</dbReference>
<dbReference type="PRINTS" id="PR00834">
    <property type="entry name" value="PROTEASES2C"/>
</dbReference>
<evidence type="ECO:0000256" key="2">
    <source>
        <dbReference type="ARBA" id="ARBA00022670"/>
    </source>
</evidence>
<dbReference type="InterPro" id="IPR036034">
    <property type="entry name" value="PDZ_sf"/>
</dbReference>
<evidence type="ECO:0000256" key="3">
    <source>
        <dbReference type="ARBA" id="ARBA00022729"/>
    </source>
</evidence>
<dbReference type="Gene3D" id="2.30.42.10">
    <property type="match status" value="2"/>
</dbReference>
<dbReference type="SUPFAM" id="SSF50156">
    <property type="entry name" value="PDZ domain-like"/>
    <property type="match status" value="2"/>
</dbReference>
<accession>A0ABV9QU96</accession>
<evidence type="ECO:0000259" key="8">
    <source>
        <dbReference type="PROSITE" id="PS50106"/>
    </source>
</evidence>
<dbReference type="InterPro" id="IPR009003">
    <property type="entry name" value="Peptidase_S1_PA"/>
</dbReference>
<dbReference type="Pfam" id="PF13180">
    <property type="entry name" value="PDZ_2"/>
    <property type="match status" value="1"/>
</dbReference>